<evidence type="ECO:0000313" key="3">
    <source>
        <dbReference type="EMBL" id="CAA9307764.1"/>
    </source>
</evidence>
<dbReference type="Gene3D" id="1.25.40.10">
    <property type="entry name" value="Tetratricopeptide repeat domain"/>
    <property type="match status" value="1"/>
</dbReference>
<dbReference type="InterPro" id="IPR047676">
    <property type="entry name" value="FxLYD_dom"/>
</dbReference>
<keyword evidence="1" id="KW-0802">TPR repeat</keyword>
<dbReference type="SUPFAM" id="SSF48452">
    <property type="entry name" value="TPR-like"/>
    <property type="match status" value="1"/>
</dbReference>
<organism evidence="3">
    <name type="scientific">uncultured Gemmatimonadaceae bacterium</name>
    <dbReference type="NCBI Taxonomy" id="246130"/>
    <lineage>
        <taxon>Bacteria</taxon>
        <taxon>Pseudomonadati</taxon>
        <taxon>Gemmatimonadota</taxon>
        <taxon>Gemmatimonadia</taxon>
        <taxon>Gemmatimonadales</taxon>
        <taxon>Gemmatimonadaceae</taxon>
        <taxon>environmental samples</taxon>
    </lineage>
</organism>
<dbReference type="EMBL" id="CADCTX010000226">
    <property type="protein sequence ID" value="CAA9307764.1"/>
    <property type="molecule type" value="Genomic_DNA"/>
</dbReference>
<feature type="signal peptide" evidence="2">
    <location>
        <begin position="1"/>
        <end position="22"/>
    </location>
</feature>
<dbReference type="InterPro" id="IPR019734">
    <property type="entry name" value="TPR_rpt"/>
</dbReference>
<feature type="chain" id="PRO_5026662273" evidence="2">
    <location>
        <begin position="23"/>
        <end position="507"/>
    </location>
</feature>
<feature type="repeat" description="TPR" evidence="1">
    <location>
        <begin position="351"/>
        <end position="384"/>
    </location>
</feature>
<sequence length="507" mass="53354">MNVSVRARASVGAALLAAAPLAAQTPAAPASSACTIDQSAPGQLAVVSLSLTKASVTGAKPEDRAKNAREAVKRLTEKPDQYAKNEAERQFALGRALMLYAETMPGTAYTAPRGEVGYTTNKEQPVQLLAAADSAFTAVERARPECAATIASQYRTQQPWAKLANSAVTALNAQQADSAELYAKQALVVNRANPYPFVVLANVARIRKDAAGVLANSRQVIATAGTDTSYNDVRQRAYIDVGYYLAEQAASAPAAQKTALNAEAAKAYRAYLAEAPNGADAAAVQGQLAMLLSASGDTAAVASTYAPMLANPAGFGDIALAQGGVTAERAKRTADAVKLYEASLQKNPNFRDVLYNLTSAYYDSKQYDKMAPTLARLLSIDPNNPDNFLLKAYYHQGKINGLKPGAARKLHTDSLVVWNTRSKSAPLAVRMAGFQRGDAQTTLTGAVENRGAAAKTVALTVEFLDKDGKVVATQRADVGSVAPKQSKPFTVTATGAGVVAYRYQPLS</sequence>
<evidence type="ECO:0000256" key="2">
    <source>
        <dbReference type="SAM" id="SignalP"/>
    </source>
</evidence>
<proteinExistence type="predicted"/>
<dbReference type="InterPro" id="IPR011990">
    <property type="entry name" value="TPR-like_helical_dom_sf"/>
</dbReference>
<reference evidence="3" key="1">
    <citation type="submission" date="2020-02" db="EMBL/GenBank/DDBJ databases">
        <authorList>
            <person name="Meier V. D."/>
        </authorList>
    </citation>
    <scope>NUCLEOTIDE SEQUENCE</scope>
    <source>
        <strain evidence="3">AVDCRST_MAG40</strain>
    </source>
</reference>
<dbReference type="Pfam" id="PF14559">
    <property type="entry name" value="TPR_19"/>
    <property type="match status" value="1"/>
</dbReference>
<protein>
    <submittedName>
        <fullName evidence="3">Uncharacterized protein</fullName>
    </submittedName>
</protein>
<accession>A0A6J4KKS2</accession>
<name>A0A6J4KKS2_9BACT</name>
<dbReference type="NCBIfam" id="NF038353">
    <property type="entry name" value="FxLYD_dom"/>
    <property type="match status" value="1"/>
</dbReference>
<evidence type="ECO:0000256" key="1">
    <source>
        <dbReference type="PROSITE-ProRule" id="PRU00339"/>
    </source>
</evidence>
<dbReference type="PROSITE" id="PS51257">
    <property type="entry name" value="PROKAR_LIPOPROTEIN"/>
    <property type="match status" value="1"/>
</dbReference>
<dbReference type="PROSITE" id="PS50005">
    <property type="entry name" value="TPR"/>
    <property type="match status" value="1"/>
</dbReference>
<gene>
    <name evidence="3" type="ORF">AVDCRST_MAG40-779</name>
</gene>
<dbReference type="AlphaFoldDB" id="A0A6J4KKS2"/>
<keyword evidence="2" id="KW-0732">Signal</keyword>